<evidence type="ECO:0000313" key="2">
    <source>
        <dbReference type="EMBL" id="KAH8992707.1"/>
    </source>
</evidence>
<sequence length="249" mass="27558">MLWVQSHPSGNRDRYFSDPVLFLHIHHLSPHSSTSRKASPQMQEKPSLLLVAQPEDSLPGVKGEIKAIRSFESRVTVTRLVSSEATPSSVVEGLRGSRFAHFACHGMLETGKPFDASFKLHGGSRLTLLDIARSRLPDAEFAFLSCCHAAEVTQDSVADEALHLTAAMQYCGFRSVVGTMWEMADTDGRDLAKSFYKSLLSSQETSVPYYERSAGALRDATQELRGEERNHAGTMGELCALWGLMVRLW</sequence>
<dbReference type="InterPro" id="IPR024983">
    <property type="entry name" value="CHAT_dom"/>
</dbReference>
<dbReference type="Proteomes" id="UP001201163">
    <property type="component" value="Unassembled WGS sequence"/>
</dbReference>
<reference evidence="2" key="1">
    <citation type="submission" date="2022-01" db="EMBL/GenBank/DDBJ databases">
        <title>Comparative genomics reveals a dynamic genome evolution in the ectomycorrhizal milk-cap (Lactarius) mushrooms.</title>
        <authorList>
            <consortium name="DOE Joint Genome Institute"/>
            <person name="Lebreton A."/>
            <person name="Tang N."/>
            <person name="Kuo A."/>
            <person name="LaButti K."/>
            <person name="Drula E."/>
            <person name="Barry K."/>
            <person name="Clum A."/>
            <person name="Lipzen A."/>
            <person name="Mousain D."/>
            <person name="Ng V."/>
            <person name="Wang R."/>
            <person name="Wang X."/>
            <person name="Dai Y."/>
            <person name="Henrissat B."/>
            <person name="Grigoriev I.V."/>
            <person name="Guerin-Laguette A."/>
            <person name="Yu F."/>
            <person name="Martin F.M."/>
        </authorList>
    </citation>
    <scope>NUCLEOTIDE SEQUENCE</scope>
    <source>
        <strain evidence="2">QP</strain>
    </source>
</reference>
<proteinExistence type="predicted"/>
<gene>
    <name evidence="2" type="ORF">EDB92DRAFT_542859</name>
</gene>
<protein>
    <submittedName>
        <fullName evidence="2">CHAT domain-containing protein</fullName>
    </submittedName>
</protein>
<evidence type="ECO:0000259" key="1">
    <source>
        <dbReference type="Pfam" id="PF12770"/>
    </source>
</evidence>
<evidence type="ECO:0000313" key="3">
    <source>
        <dbReference type="Proteomes" id="UP001201163"/>
    </source>
</evidence>
<keyword evidence="3" id="KW-1185">Reference proteome</keyword>
<name>A0AAD4LHW2_9AGAM</name>
<dbReference type="Pfam" id="PF12770">
    <property type="entry name" value="CHAT"/>
    <property type="match status" value="1"/>
</dbReference>
<comment type="caution">
    <text evidence="2">The sequence shown here is derived from an EMBL/GenBank/DDBJ whole genome shotgun (WGS) entry which is preliminary data.</text>
</comment>
<accession>A0AAD4LHW2</accession>
<organism evidence="2 3">
    <name type="scientific">Lactarius akahatsu</name>
    <dbReference type="NCBI Taxonomy" id="416441"/>
    <lineage>
        <taxon>Eukaryota</taxon>
        <taxon>Fungi</taxon>
        <taxon>Dikarya</taxon>
        <taxon>Basidiomycota</taxon>
        <taxon>Agaricomycotina</taxon>
        <taxon>Agaricomycetes</taxon>
        <taxon>Russulales</taxon>
        <taxon>Russulaceae</taxon>
        <taxon>Lactarius</taxon>
    </lineage>
</organism>
<feature type="domain" description="CHAT" evidence="1">
    <location>
        <begin position="33"/>
        <end position="231"/>
    </location>
</feature>
<dbReference type="AlphaFoldDB" id="A0AAD4LHW2"/>
<dbReference type="EMBL" id="JAKELL010000021">
    <property type="protein sequence ID" value="KAH8992707.1"/>
    <property type="molecule type" value="Genomic_DNA"/>
</dbReference>